<evidence type="ECO:0000256" key="2">
    <source>
        <dbReference type="ARBA" id="ARBA00022833"/>
    </source>
</evidence>
<dbReference type="GO" id="GO:0005634">
    <property type="term" value="C:nucleus"/>
    <property type="evidence" value="ECO:0007669"/>
    <property type="project" value="UniProtKB-SubCell"/>
</dbReference>
<keyword evidence="9" id="KW-1185">Reference proteome</keyword>
<dbReference type="PANTHER" id="PTHR37534">
    <property type="entry name" value="TRANSCRIPTIONAL ACTIVATOR PROTEIN UGA3"/>
    <property type="match status" value="1"/>
</dbReference>
<evidence type="ECO:0000313" key="8">
    <source>
        <dbReference type="EMBL" id="KAK4114805.1"/>
    </source>
</evidence>
<comment type="caution">
    <text evidence="8">The sequence shown here is derived from an EMBL/GenBank/DDBJ whole genome shotgun (WGS) entry which is preliminary data.</text>
</comment>
<dbReference type="SUPFAM" id="SSF57701">
    <property type="entry name" value="Zn2/Cys6 DNA-binding domain"/>
    <property type="match status" value="1"/>
</dbReference>
<dbReference type="InterPro" id="IPR001138">
    <property type="entry name" value="Zn2Cys6_DnaBD"/>
</dbReference>
<dbReference type="RefSeq" id="XP_064672375.1">
    <property type="nucleotide sequence ID" value="XM_064810040.1"/>
</dbReference>
<keyword evidence="6" id="KW-0539">Nucleus</keyword>
<dbReference type="GO" id="GO:0000976">
    <property type="term" value="F:transcription cis-regulatory region binding"/>
    <property type="evidence" value="ECO:0007669"/>
    <property type="project" value="TreeGrafter"/>
</dbReference>
<evidence type="ECO:0000256" key="4">
    <source>
        <dbReference type="ARBA" id="ARBA00023125"/>
    </source>
</evidence>
<dbReference type="CDD" id="cd00067">
    <property type="entry name" value="GAL4"/>
    <property type="match status" value="1"/>
</dbReference>
<dbReference type="PANTHER" id="PTHR37534:SF49">
    <property type="entry name" value="LYSINE BIOSYNTHESIS REGULATORY PROTEIN LYS14"/>
    <property type="match status" value="1"/>
</dbReference>
<evidence type="ECO:0000313" key="9">
    <source>
        <dbReference type="Proteomes" id="UP001302812"/>
    </source>
</evidence>
<accession>A0AAN6TJ21</accession>
<protein>
    <recommendedName>
        <fullName evidence="7">Zn(2)-C6 fungal-type domain-containing protein</fullName>
    </recommendedName>
</protein>
<reference evidence="8" key="1">
    <citation type="journal article" date="2023" name="Mol. Phylogenet. Evol.">
        <title>Genome-scale phylogeny and comparative genomics of the fungal order Sordariales.</title>
        <authorList>
            <person name="Hensen N."/>
            <person name="Bonometti L."/>
            <person name="Westerberg I."/>
            <person name="Brannstrom I.O."/>
            <person name="Guillou S."/>
            <person name="Cros-Aarteil S."/>
            <person name="Calhoun S."/>
            <person name="Haridas S."/>
            <person name="Kuo A."/>
            <person name="Mondo S."/>
            <person name="Pangilinan J."/>
            <person name="Riley R."/>
            <person name="LaButti K."/>
            <person name="Andreopoulos B."/>
            <person name="Lipzen A."/>
            <person name="Chen C."/>
            <person name="Yan M."/>
            <person name="Daum C."/>
            <person name="Ng V."/>
            <person name="Clum A."/>
            <person name="Steindorff A."/>
            <person name="Ohm R.A."/>
            <person name="Martin F."/>
            <person name="Silar P."/>
            <person name="Natvig D.O."/>
            <person name="Lalanne C."/>
            <person name="Gautier V."/>
            <person name="Ament-Velasquez S.L."/>
            <person name="Kruys A."/>
            <person name="Hutchinson M.I."/>
            <person name="Powell A.J."/>
            <person name="Barry K."/>
            <person name="Miller A.N."/>
            <person name="Grigoriev I.V."/>
            <person name="Debuchy R."/>
            <person name="Gladieux P."/>
            <person name="Hiltunen Thoren M."/>
            <person name="Johannesson H."/>
        </authorList>
    </citation>
    <scope>NUCLEOTIDE SEQUENCE</scope>
    <source>
        <strain evidence="8">CBS 508.74</strain>
    </source>
</reference>
<keyword evidence="2" id="KW-0862">Zinc</keyword>
<evidence type="ECO:0000259" key="7">
    <source>
        <dbReference type="PROSITE" id="PS50048"/>
    </source>
</evidence>
<name>A0AAN6TJ21_9PEZI</name>
<dbReference type="GO" id="GO:0000981">
    <property type="term" value="F:DNA-binding transcription factor activity, RNA polymerase II-specific"/>
    <property type="evidence" value="ECO:0007669"/>
    <property type="project" value="InterPro"/>
</dbReference>
<keyword evidence="4" id="KW-0238">DNA-binding</keyword>
<dbReference type="PROSITE" id="PS00463">
    <property type="entry name" value="ZN2_CY6_FUNGAL_1"/>
    <property type="match status" value="1"/>
</dbReference>
<sequence length="519" mass="57027">MPGTRSRQGCEECRRRRRKCDEQKPCCGQCLAFNRTCTYALRLVWSGASNRSDRRNSTACQLRLGLGAGPAGRNIDGEEGTLVQQNRNPRTPPVLPTGAVPLSVSLPRRLPNGIPLSPTYQSLLSYFTGDILASLSCHPSIHQDLRQGLVPVTLESPQLMSACLALSAAGFLSRGVLSLNGIEISRILGHLQSSGLSLLRSALGTGQMDETLLATCLIWCLSDVFTYRQGTSSWRIHLQGIRALLDGDGRTRRDFTNPSGALQSAMKHLYQLYLSLQTLPYIPPSENSEPRAPLHAPPATDPLKANLKPAPSPAIDGFLGYSDELLDVIHQIDHLSRLASVDPLASSFEAGILLGKVQAMISRDSKAPPAVISICSPLSPEYGREFTLCHQIFQQATLIHLYRRLYHLPSGSEPIQSAVRAMKEMVSNMSTTQGQPCHTWVAMAMPLFTLGCEAFTEEQKSFVLDKVEKLGECIRSLHISIIRQALQDIWDVRASLGDFRGELCASQLLEKLDYNIILF</sequence>
<organism evidence="8 9">
    <name type="scientific">Canariomyces notabilis</name>
    <dbReference type="NCBI Taxonomy" id="2074819"/>
    <lineage>
        <taxon>Eukaryota</taxon>
        <taxon>Fungi</taxon>
        <taxon>Dikarya</taxon>
        <taxon>Ascomycota</taxon>
        <taxon>Pezizomycotina</taxon>
        <taxon>Sordariomycetes</taxon>
        <taxon>Sordariomycetidae</taxon>
        <taxon>Sordariales</taxon>
        <taxon>Chaetomiaceae</taxon>
        <taxon>Canariomyces</taxon>
    </lineage>
</organism>
<dbReference type="EMBL" id="MU853336">
    <property type="protein sequence ID" value="KAK4114805.1"/>
    <property type="molecule type" value="Genomic_DNA"/>
</dbReference>
<dbReference type="GO" id="GO:0045944">
    <property type="term" value="P:positive regulation of transcription by RNA polymerase II"/>
    <property type="evidence" value="ECO:0007669"/>
    <property type="project" value="TreeGrafter"/>
</dbReference>
<dbReference type="Pfam" id="PF00172">
    <property type="entry name" value="Zn_clus"/>
    <property type="match status" value="1"/>
</dbReference>
<dbReference type="Proteomes" id="UP001302812">
    <property type="component" value="Unassembled WGS sequence"/>
</dbReference>
<gene>
    <name evidence="8" type="ORF">N656DRAFT_548152</name>
</gene>
<evidence type="ECO:0000256" key="3">
    <source>
        <dbReference type="ARBA" id="ARBA00023015"/>
    </source>
</evidence>
<dbReference type="GO" id="GO:0008270">
    <property type="term" value="F:zinc ion binding"/>
    <property type="evidence" value="ECO:0007669"/>
    <property type="project" value="InterPro"/>
</dbReference>
<evidence type="ECO:0000256" key="5">
    <source>
        <dbReference type="ARBA" id="ARBA00023163"/>
    </source>
</evidence>
<dbReference type="InterPro" id="IPR036864">
    <property type="entry name" value="Zn2-C6_fun-type_DNA-bd_sf"/>
</dbReference>
<dbReference type="Pfam" id="PF11951">
    <property type="entry name" value="Fungal_trans_2"/>
    <property type="match status" value="1"/>
</dbReference>
<proteinExistence type="predicted"/>
<keyword evidence="5" id="KW-0804">Transcription</keyword>
<evidence type="ECO:0000256" key="1">
    <source>
        <dbReference type="ARBA" id="ARBA00004123"/>
    </source>
</evidence>
<reference evidence="8" key="2">
    <citation type="submission" date="2023-05" db="EMBL/GenBank/DDBJ databases">
        <authorList>
            <consortium name="Lawrence Berkeley National Laboratory"/>
            <person name="Steindorff A."/>
            <person name="Hensen N."/>
            <person name="Bonometti L."/>
            <person name="Westerberg I."/>
            <person name="Brannstrom I.O."/>
            <person name="Guillou S."/>
            <person name="Cros-Aarteil S."/>
            <person name="Calhoun S."/>
            <person name="Haridas S."/>
            <person name="Kuo A."/>
            <person name="Mondo S."/>
            <person name="Pangilinan J."/>
            <person name="Riley R."/>
            <person name="Labutti K."/>
            <person name="Andreopoulos B."/>
            <person name="Lipzen A."/>
            <person name="Chen C."/>
            <person name="Yanf M."/>
            <person name="Daum C."/>
            <person name="Ng V."/>
            <person name="Clum A."/>
            <person name="Ohm R."/>
            <person name="Martin F."/>
            <person name="Silar P."/>
            <person name="Natvig D."/>
            <person name="Lalanne C."/>
            <person name="Gautier V."/>
            <person name="Ament-Velasquez S.L."/>
            <person name="Kruys A."/>
            <person name="Hutchinson M.I."/>
            <person name="Powell A.J."/>
            <person name="Barry K."/>
            <person name="Miller A.N."/>
            <person name="Grigoriev I.V."/>
            <person name="Debuchy R."/>
            <person name="Gladieux P."/>
            <person name="Thoren M.H."/>
            <person name="Johannesson H."/>
        </authorList>
    </citation>
    <scope>NUCLEOTIDE SEQUENCE</scope>
    <source>
        <strain evidence="8">CBS 508.74</strain>
    </source>
</reference>
<keyword evidence="3" id="KW-0805">Transcription regulation</keyword>
<dbReference type="GeneID" id="89934164"/>
<dbReference type="InterPro" id="IPR021858">
    <property type="entry name" value="Fun_TF"/>
</dbReference>
<evidence type="ECO:0000256" key="6">
    <source>
        <dbReference type="ARBA" id="ARBA00023242"/>
    </source>
</evidence>
<dbReference type="AlphaFoldDB" id="A0AAN6TJ21"/>
<dbReference type="SMART" id="SM00066">
    <property type="entry name" value="GAL4"/>
    <property type="match status" value="1"/>
</dbReference>
<dbReference type="PROSITE" id="PS50048">
    <property type="entry name" value="ZN2_CY6_FUNGAL_2"/>
    <property type="match status" value="1"/>
</dbReference>
<dbReference type="Gene3D" id="4.10.240.10">
    <property type="entry name" value="Zn(2)-C6 fungal-type DNA-binding domain"/>
    <property type="match status" value="1"/>
</dbReference>
<comment type="subcellular location">
    <subcellularLocation>
        <location evidence="1">Nucleus</location>
    </subcellularLocation>
</comment>
<feature type="domain" description="Zn(2)-C6 fungal-type" evidence="7">
    <location>
        <begin position="9"/>
        <end position="39"/>
    </location>
</feature>
<dbReference type="CDD" id="cd12148">
    <property type="entry name" value="fungal_TF_MHR"/>
    <property type="match status" value="1"/>
</dbReference>